<reference evidence="1 2" key="1">
    <citation type="submission" date="2019-10" db="EMBL/GenBank/DDBJ databases">
        <authorList>
            <person name="Palmer J.M."/>
        </authorList>
    </citation>
    <scope>NUCLEOTIDE SEQUENCE [LARGE SCALE GENOMIC DNA]</scope>
    <source>
        <strain evidence="1 2">TWF694</strain>
    </source>
</reference>
<gene>
    <name evidence="1" type="ORF">TWF694_003144</name>
</gene>
<evidence type="ECO:0000313" key="2">
    <source>
        <dbReference type="Proteomes" id="UP001365542"/>
    </source>
</evidence>
<comment type="caution">
    <text evidence="1">The sequence shown here is derived from an EMBL/GenBank/DDBJ whole genome shotgun (WGS) entry which is preliminary data.</text>
</comment>
<keyword evidence="2" id="KW-1185">Reference proteome</keyword>
<organism evidence="1 2">
    <name type="scientific">Orbilia ellipsospora</name>
    <dbReference type="NCBI Taxonomy" id="2528407"/>
    <lineage>
        <taxon>Eukaryota</taxon>
        <taxon>Fungi</taxon>
        <taxon>Dikarya</taxon>
        <taxon>Ascomycota</taxon>
        <taxon>Pezizomycotina</taxon>
        <taxon>Orbiliomycetes</taxon>
        <taxon>Orbiliales</taxon>
        <taxon>Orbiliaceae</taxon>
        <taxon>Orbilia</taxon>
    </lineage>
</organism>
<proteinExistence type="predicted"/>
<protein>
    <submittedName>
        <fullName evidence="1">Uncharacterized protein</fullName>
    </submittedName>
</protein>
<name>A0AAV9X0V7_9PEZI</name>
<evidence type="ECO:0000313" key="1">
    <source>
        <dbReference type="EMBL" id="KAK6531981.1"/>
    </source>
</evidence>
<sequence>MPLSRSEYLEKSDIFAEASEISRLSYDHIYFLEEPTGAGSDASDSDIQATRLLNSSIFAEKVRKLWIKFRESLSLDVSDNSERERRALEFKKSLRAINEYYGSESFYSDNRAPYLAFQSREFDALDTALEEAMASSLMVEDDDENSEPQEDPVKISWATRMDEYGVETRFLILEDLEFEIERDYF</sequence>
<accession>A0AAV9X0V7</accession>
<dbReference type="Proteomes" id="UP001365542">
    <property type="component" value="Unassembled WGS sequence"/>
</dbReference>
<dbReference type="AlphaFoldDB" id="A0AAV9X0V7"/>
<dbReference type="EMBL" id="JAVHJO010000012">
    <property type="protein sequence ID" value="KAK6531981.1"/>
    <property type="molecule type" value="Genomic_DNA"/>
</dbReference>